<name>A0A225AUB7_TALAT</name>
<protein>
    <submittedName>
        <fullName evidence="2">Uncharacterized protein</fullName>
    </submittedName>
</protein>
<dbReference type="SUPFAM" id="SSF51735">
    <property type="entry name" value="NAD(P)-binding Rossmann-fold domains"/>
    <property type="match status" value="1"/>
</dbReference>
<dbReference type="PANTHER" id="PTHR22604:SF105">
    <property type="entry name" value="TRANS-1,2-DIHYDROBENZENE-1,2-DIOL DEHYDROGENASE"/>
    <property type="match status" value="1"/>
</dbReference>
<dbReference type="OrthoDB" id="6417021at2759"/>
<dbReference type="Gene3D" id="3.40.50.720">
    <property type="entry name" value="NAD(P)-binding Rossmann-like Domain"/>
    <property type="match status" value="1"/>
</dbReference>
<dbReference type="RefSeq" id="XP_020121009.1">
    <property type="nucleotide sequence ID" value="XM_020266216.1"/>
</dbReference>
<dbReference type="InterPro" id="IPR036291">
    <property type="entry name" value="NAD(P)-bd_dom_sf"/>
</dbReference>
<dbReference type="STRING" id="1441469.A0A225AUB7"/>
<dbReference type="GO" id="GO:0016491">
    <property type="term" value="F:oxidoreductase activity"/>
    <property type="evidence" value="ECO:0007669"/>
    <property type="project" value="UniProtKB-KW"/>
</dbReference>
<keyword evidence="1" id="KW-0560">Oxidoreductase</keyword>
<dbReference type="EMBL" id="LFMY01000004">
    <property type="protein sequence ID" value="OKL60888.1"/>
    <property type="molecule type" value="Genomic_DNA"/>
</dbReference>
<reference evidence="2 3" key="1">
    <citation type="submission" date="2015-06" db="EMBL/GenBank/DDBJ databases">
        <title>Talaromyces atroroseus IBT 11181 draft genome.</title>
        <authorList>
            <person name="Rasmussen K.B."/>
            <person name="Rasmussen S."/>
            <person name="Petersen B."/>
            <person name="Sicheritz-Ponten T."/>
            <person name="Mortensen U.H."/>
            <person name="Thrane U."/>
        </authorList>
    </citation>
    <scope>NUCLEOTIDE SEQUENCE [LARGE SCALE GENOMIC DNA]</scope>
    <source>
        <strain evidence="2 3">IBT 11181</strain>
    </source>
</reference>
<accession>A0A225AUB7</accession>
<dbReference type="PANTHER" id="PTHR22604">
    <property type="entry name" value="OXIDOREDUCTASES"/>
    <property type="match status" value="1"/>
</dbReference>
<dbReference type="AlphaFoldDB" id="A0A225AUB7"/>
<sequence>MTAAVGRIWSAFNPPTPPKRDDAIKFGILGAANIAPLALITPAKSHPEVIIQAVAARDHAKAEDFAKSNNVLEVKNSY</sequence>
<proteinExistence type="predicted"/>
<evidence type="ECO:0000313" key="3">
    <source>
        <dbReference type="Proteomes" id="UP000214365"/>
    </source>
</evidence>
<dbReference type="GeneID" id="31003624"/>
<comment type="caution">
    <text evidence="2">The sequence shown here is derived from an EMBL/GenBank/DDBJ whole genome shotgun (WGS) entry which is preliminary data.</text>
</comment>
<organism evidence="2 3">
    <name type="scientific">Talaromyces atroroseus</name>
    <dbReference type="NCBI Taxonomy" id="1441469"/>
    <lineage>
        <taxon>Eukaryota</taxon>
        <taxon>Fungi</taxon>
        <taxon>Dikarya</taxon>
        <taxon>Ascomycota</taxon>
        <taxon>Pezizomycotina</taxon>
        <taxon>Eurotiomycetes</taxon>
        <taxon>Eurotiomycetidae</taxon>
        <taxon>Eurotiales</taxon>
        <taxon>Trichocomaceae</taxon>
        <taxon>Talaromyces</taxon>
        <taxon>Talaromyces sect. Trachyspermi</taxon>
    </lineage>
</organism>
<keyword evidence="3" id="KW-1185">Reference proteome</keyword>
<evidence type="ECO:0000313" key="2">
    <source>
        <dbReference type="EMBL" id="OKL60888.1"/>
    </source>
</evidence>
<dbReference type="InterPro" id="IPR050984">
    <property type="entry name" value="Gfo/Idh/MocA_domain"/>
</dbReference>
<evidence type="ECO:0000256" key="1">
    <source>
        <dbReference type="ARBA" id="ARBA00023002"/>
    </source>
</evidence>
<gene>
    <name evidence="2" type="ORF">UA08_03869</name>
</gene>
<dbReference type="Proteomes" id="UP000214365">
    <property type="component" value="Unassembled WGS sequence"/>
</dbReference>